<dbReference type="Pfam" id="PF00702">
    <property type="entry name" value="Hydrolase"/>
    <property type="match status" value="1"/>
</dbReference>
<dbReference type="PANTHER" id="PTHR46193:SF10">
    <property type="entry name" value="6-PHOSPHOGLUCONATE PHOSPHATASE"/>
    <property type="match status" value="1"/>
</dbReference>
<accession>A0A150WS69</accession>
<evidence type="ECO:0000256" key="1">
    <source>
        <dbReference type="ARBA" id="ARBA00001946"/>
    </source>
</evidence>
<sequence>MKPKYVIFDCDGVLVDSEIIANRVEAEYKTELGFPISTQDHIAKFTGLATNHPLVKEELSRLPDDYLDVVDKRIQRVYEQELSAISGIHETLNQLHFPKCVASNSDLESIVRKLAFTRLLPHFPKSIFSSQMVRQGKPAPDLFLYAAKTLQWQPQDCIVIEDSVAGVQAALAAGMRVLGFTGGQHIQLGHSDTLKGLGSTKVFSDMRELPEILRHL</sequence>
<dbReference type="Gene3D" id="1.10.150.240">
    <property type="entry name" value="Putative phosphatase, domain 2"/>
    <property type="match status" value="1"/>
</dbReference>
<comment type="similarity">
    <text evidence="2">Belongs to the HAD-like hydrolase superfamily. CbbY/CbbZ/Gph/YieH family.</text>
</comment>
<dbReference type="SFLD" id="SFLDG01129">
    <property type="entry name" value="C1.5:_HAD__Beta-PGM__Phosphata"/>
    <property type="match status" value="1"/>
</dbReference>
<evidence type="ECO:0000313" key="5">
    <source>
        <dbReference type="EMBL" id="KYG67302.1"/>
    </source>
</evidence>
<dbReference type="InterPro" id="IPR036412">
    <property type="entry name" value="HAD-like_sf"/>
</dbReference>
<dbReference type="CDD" id="cd07526">
    <property type="entry name" value="HAD_BPGM_like"/>
    <property type="match status" value="1"/>
</dbReference>
<dbReference type="InterPro" id="IPR023214">
    <property type="entry name" value="HAD_sf"/>
</dbReference>
<proteinExistence type="inferred from homology"/>
<dbReference type="PANTHER" id="PTHR46193">
    <property type="entry name" value="6-PHOSPHOGLUCONATE PHOSPHATASE"/>
    <property type="match status" value="1"/>
</dbReference>
<dbReference type="Gene3D" id="3.40.50.1000">
    <property type="entry name" value="HAD superfamily/HAD-like"/>
    <property type="match status" value="1"/>
</dbReference>
<dbReference type="InterPro" id="IPR023198">
    <property type="entry name" value="PGP-like_dom2"/>
</dbReference>
<evidence type="ECO:0000256" key="4">
    <source>
        <dbReference type="ARBA" id="ARBA00022842"/>
    </source>
</evidence>
<dbReference type="Proteomes" id="UP000075320">
    <property type="component" value="Unassembled WGS sequence"/>
</dbReference>
<dbReference type="InterPro" id="IPR051600">
    <property type="entry name" value="Beta-PGM-like"/>
</dbReference>
<gene>
    <name evidence="5" type="ORF">AZI86_09910</name>
</gene>
<keyword evidence="3" id="KW-0479">Metal-binding</keyword>
<reference evidence="5 6" key="1">
    <citation type="submission" date="2016-03" db="EMBL/GenBank/DDBJ databases">
        <authorList>
            <person name="Ploux O."/>
        </authorList>
    </citation>
    <scope>NUCLEOTIDE SEQUENCE [LARGE SCALE GENOMIC DNA]</scope>
    <source>
        <strain evidence="5 6">R0</strain>
    </source>
</reference>
<dbReference type="SFLD" id="SFLDG01135">
    <property type="entry name" value="C1.5.6:_HAD__Beta-PGM__Phospha"/>
    <property type="match status" value="1"/>
</dbReference>
<dbReference type="OrthoDB" id="5293434at2"/>
<protein>
    <recommendedName>
        <fullName evidence="7">Phosphatase</fullName>
    </recommendedName>
</protein>
<keyword evidence="4" id="KW-0460">Magnesium</keyword>
<keyword evidence="6" id="KW-1185">Reference proteome</keyword>
<evidence type="ECO:0008006" key="7">
    <source>
        <dbReference type="Google" id="ProtNLM"/>
    </source>
</evidence>
<evidence type="ECO:0000256" key="3">
    <source>
        <dbReference type="ARBA" id="ARBA00022723"/>
    </source>
</evidence>
<evidence type="ECO:0000256" key="2">
    <source>
        <dbReference type="ARBA" id="ARBA00006171"/>
    </source>
</evidence>
<dbReference type="SFLD" id="SFLDS00003">
    <property type="entry name" value="Haloacid_Dehalogenase"/>
    <property type="match status" value="1"/>
</dbReference>
<dbReference type="RefSeq" id="WP_061834876.1">
    <property type="nucleotide sequence ID" value="NZ_LUKE01000001.1"/>
</dbReference>
<dbReference type="NCBIfam" id="TIGR01509">
    <property type="entry name" value="HAD-SF-IA-v3"/>
    <property type="match status" value="1"/>
</dbReference>
<dbReference type="InterPro" id="IPR006439">
    <property type="entry name" value="HAD-SF_hydro_IA"/>
</dbReference>
<dbReference type="GO" id="GO:0003824">
    <property type="term" value="F:catalytic activity"/>
    <property type="evidence" value="ECO:0007669"/>
    <property type="project" value="UniProtKB-ARBA"/>
</dbReference>
<dbReference type="SUPFAM" id="SSF56784">
    <property type="entry name" value="HAD-like"/>
    <property type="match status" value="1"/>
</dbReference>
<dbReference type="AlphaFoldDB" id="A0A150WS69"/>
<name>A0A150WS69_BDEBC</name>
<comment type="cofactor">
    <cofactor evidence="1">
        <name>Mg(2+)</name>
        <dbReference type="ChEBI" id="CHEBI:18420"/>
    </cofactor>
</comment>
<organism evidence="5 6">
    <name type="scientific">Bdellovibrio bacteriovorus</name>
    <dbReference type="NCBI Taxonomy" id="959"/>
    <lineage>
        <taxon>Bacteria</taxon>
        <taxon>Pseudomonadati</taxon>
        <taxon>Bdellovibrionota</taxon>
        <taxon>Bdellovibrionia</taxon>
        <taxon>Bdellovibrionales</taxon>
        <taxon>Pseudobdellovibrionaceae</taxon>
        <taxon>Bdellovibrio</taxon>
    </lineage>
</organism>
<dbReference type="GO" id="GO:0046872">
    <property type="term" value="F:metal ion binding"/>
    <property type="evidence" value="ECO:0007669"/>
    <property type="project" value="UniProtKB-KW"/>
</dbReference>
<evidence type="ECO:0000313" key="6">
    <source>
        <dbReference type="Proteomes" id="UP000075320"/>
    </source>
</evidence>
<dbReference type="EMBL" id="LUKE01000001">
    <property type="protein sequence ID" value="KYG67302.1"/>
    <property type="molecule type" value="Genomic_DNA"/>
</dbReference>
<comment type="caution">
    <text evidence="5">The sequence shown here is derived from an EMBL/GenBank/DDBJ whole genome shotgun (WGS) entry which is preliminary data.</text>
</comment>